<name>A0A382EVV9_9ZZZZ</name>
<evidence type="ECO:0000313" key="1">
    <source>
        <dbReference type="EMBL" id="SVB54615.1"/>
    </source>
</evidence>
<accession>A0A382EVV9</accession>
<organism evidence="1">
    <name type="scientific">marine metagenome</name>
    <dbReference type="NCBI Taxonomy" id="408172"/>
    <lineage>
        <taxon>unclassified sequences</taxon>
        <taxon>metagenomes</taxon>
        <taxon>ecological metagenomes</taxon>
    </lineage>
</organism>
<reference evidence="1" key="1">
    <citation type="submission" date="2018-05" db="EMBL/GenBank/DDBJ databases">
        <authorList>
            <person name="Lanie J.A."/>
            <person name="Ng W.-L."/>
            <person name="Kazmierczak K.M."/>
            <person name="Andrzejewski T.M."/>
            <person name="Davidsen T.M."/>
            <person name="Wayne K.J."/>
            <person name="Tettelin H."/>
            <person name="Glass J.I."/>
            <person name="Rusch D."/>
            <person name="Podicherti R."/>
            <person name="Tsui H.-C.T."/>
            <person name="Winkler M.E."/>
        </authorList>
    </citation>
    <scope>NUCLEOTIDE SEQUENCE</scope>
</reference>
<gene>
    <name evidence="1" type="ORF">METZ01_LOCUS207469</name>
</gene>
<proteinExistence type="predicted"/>
<sequence>MVVQSVSSRIKRGRKRIEAMEDKGLCGYRRVLQ</sequence>
<dbReference type="EMBL" id="UINC01046507">
    <property type="protein sequence ID" value="SVB54615.1"/>
    <property type="molecule type" value="Genomic_DNA"/>
</dbReference>
<dbReference type="AlphaFoldDB" id="A0A382EVV9"/>
<protein>
    <submittedName>
        <fullName evidence="1">Uncharacterized protein</fullName>
    </submittedName>
</protein>